<protein>
    <submittedName>
        <fullName evidence="1">Uncharacterized protein</fullName>
    </submittedName>
</protein>
<dbReference type="Proteomes" id="UP000275078">
    <property type="component" value="Unassembled WGS sequence"/>
</dbReference>
<evidence type="ECO:0000313" key="2">
    <source>
        <dbReference type="Proteomes" id="UP000275078"/>
    </source>
</evidence>
<gene>
    <name evidence="1" type="ORF">BJ508DRAFT_323771</name>
</gene>
<evidence type="ECO:0000313" key="1">
    <source>
        <dbReference type="EMBL" id="RPA84124.1"/>
    </source>
</evidence>
<keyword evidence="2" id="KW-1185">Reference proteome</keyword>
<dbReference type="AlphaFoldDB" id="A0A3N4IRB4"/>
<proteinExistence type="predicted"/>
<organism evidence="1 2">
    <name type="scientific">Ascobolus immersus RN42</name>
    <dbReference type="NCBI Taxonomy" id="1160509"/>
    <lineage>
        <taxon>Eukaryota</taxon>
        <taxon>Fungi</taxon>
        <taxon>Dikarya</taxon>
        <taxon>Ascomycota</taxon>
        <taxon>Pezizomycotina</taxon>
        <taxon>Pezizomycetes</taxon>
        <taxon>Pezizales</taxon>
        <taxon>Ascobolaceae</taxon>
        <taxon>Ascobolus</taxon>
    </lineage>
</organism>
<accession>A0A3N4IRB4</accession>
<dbReference type="EMBL" id="ML119660">
    <property type="protein sequence ID" value="RPA84124.1"/>
    <property type="molecule type" value="Genomic_DNA"/>
</dbReference>
<reference evidence="1 2" key="1">
    <citation type="journal article" date="2018" name="Nat. Ecol. Evol.">
        <title>Pezizomycetes genomes reveal the molecular basis of ectomycorrhizal truffle lifestyle.</title>
        <authorList>
            <person name="Murat C."/>
            <person name="Payen T."/>
            <person name="Noel B."/>
            <person name="Kuo A."/>
            <person name="Morin E."/>
            <person name="Chen J."/>
            <person name="Kohler A."/>
            <person name="Krizsan K."/>
            <person name="Balestrini R."/>
            <person name="Da Silva C."/>
            <person name="Montanini B."/>
            <person name="Hainaut M."/>
            <person name="Levati E."/>
            <person name="Barry K.W."/>
            <person name="Belfiori B."/>
            <person name="Cichocki N."/>
            <person name="Clum A."/>
            <person name="Dockter R.B."/>
            <person name="Fauchery L."/>
            <person name="Guy J."/>
            <person name="Iotti M."/>
            <person name="Le Tacon F."/>
            <person name="Lindquist E.A."/>
            <person name="Lipzen A."/>
            <person name="Malagnac F."/>
            <person name="Mello A."/>
            <person name="Molinier V."/>
            <person name="Miyauchi S."/>
            <person name="Poulain J."/>
            <person name="Riccioni C."/>
            <person name="Rubini A."/>
            <person name="Sitrit Y."/>
            <person name="Splivallo R."/>
            <person name="Traeger S."/>
            <person name="Wang M."/>
            <person name="Zifcakova L."/>
            <person name="Wipf D."/>
            <person name="Zambonelli A."/>
            <person name="Paolocci F."/>
            <person name="Nowrousian M."/>
            <person name="Ottonello S."/>
            <person name="Baldrian P."/>
            <person name="Spatafora J.W."/>
            <person name="Henrissat B."/>
            <person name="Nagy L.G."/>
            <person name="Aury J.M."/>
            <person name="Wincker P."/>
            <person name="Grigoriev I.V."/>
            <person name="Bonfante P."/>
            <person name="Martin F.M."/>
        </authorList>
    </citation>
    <scope>NUCLEOTIDE SEQUENCE [LARGE SCALE GENOMIC DNA]</scope>
    <source>
        <strain evidence="1 2">RN42</strain>
    </source>
</reference>
<sequence length="276" mass="32321">MEISPVIRYLISDQIEGWLDYNAFRCMDSTNYKLFTNTQVVQKRFGLNSEKEEVITRVRRRISSGLLTFLFDEASLLEQLASGPANSLAIKSKSEWEIFTGKATCFALTEQLFHRDTRFRGHPYTADVLPGQEELEEELDGRTKPYFMDPEWWHETKPVQQFWWNYEAIRDICQPDKGGVDFEIDLINYDNCVWNPMCFFLKREMGCLSREFAGLAWDEDTEKLQKLASNVKGLYEVEGVYGGSIQDMETLYLQLNSNTRVQWDDPGETEGWEWNF</sequence>
<name>A0A3N4IRB4_ASCIM</name>